<protein>
    <submittedName>
        <fullName evidence="1">Uncharacterized protein</fullName>
    </submittedName>
</protein>
<proteinExistence type="predicted"/>
<sequence length="50" mass="5270">MADHEHTSPEIASLAARALRDPASLTEDEIKSLAASALTQAPDRPQADEA</sequence>
<evidence type="ECO:0000313" key="2">
    <source>
        <dbReference type="Proteomes" id="UP000259421"/>
    </source>
</evidence>
<reference evidence="2" key="1">
    <citation type="submission" date="2018-07" db="EMBL/GenBank/DDBJ databases">
        <title>Giant CbK-like Caulobacter bacteriophages have genetically divergent genomes.</title>
        <authorList>
            <person name="Wilson K.M."/>
            <person name="Ely B."/>
        </authorList>
    </citation>
    <scope>NUCLEOTIDE SEQUENCE [LARGE SCALE GENOMIC DNA]</scope>
</reference>
<reference evidence="1 2" key="2">
    <citation type="submission" date="2018-09" db="EMBL/GenBank/DDBJ databases">
        <title>Giant CbK-like Caulobacter bacteriophages have genetically divergent genomes.</title>
        <authorList>
            <person name="Wilson K."/>
            <person name="Ely B."/>
        </authorList>
    </citation>
    <scope>NUCLEOTIDE SEQUENCE [LARGE SCALE GENOMIC DNA]</scope>
</reference>
<accession>A0A385EE95</accession>
<dbReference type="EMBL" id="MH588546">
    <property type="protein sequence ID" value="AXQ69172.1"/>
    <property type="molecule type" value="Genomic_DNA"/>
</dbReference>
<dbReference type="Proteomes" id="UP000259421">
    <property type="component" value="Segment"/>
</dbReference>
<gene>
    <name evidence="1" type="ORF">CcrBL9_gp148</name>
</gene>
<name>A0A385EE95_9CAUD</name>
<evidence type="ECO:0000313" key="1">
    <source>
        <dbReference type="EMBL" id="AXQ69172.1"/>
    </source>
</evidence>
<keyword evidence="2" id="KW-1185">Reference proteome</keyword>
<organism evidence="1 2">
    <name type="scientific">Caulobacter phage CcrBL9</name>
    <dbReference type="NCBI Taxonomy" id="2283270"/>
    <lineage>
        <taxon>Viruses</taxon>
        <taxon>Duplodnaviria</taxon>
        <taxon>Heunggongvirae</taxon>
        <taxon>Uroviricota</taxon>
        <taxon>Caudoviricetes</taxon>
        <taxon>Jeanschmidtviridae</taxon>
        <taxon>Bertelyvirus</taxon>
        <taxon>Bertelyvirus BL9</taxon>
    </lineage>
</organism>